<keyword evidence="6" id="KW-1185">Reference proteome</keyword>
<dbReference type="OrthoDB" id="9781631at2"/>
<dbReference type="RefSeq" id="WP_120073299.1">
    <property type="nucleotide sequence ID" value="NZ_CP126113.1"/>
</dbReference>
<accession>A0A443IRD6</accession>
<dbReference type="CDD" id="cd04883">
    <property type="entry name" value="ACT_AcuB"/>
    <property type="match status" value="1"/>
</dbReference>
<dbReference type="InterPro" id="IPR046342">
    <property type="entry name" value="CBS_dom_sf"/>
</dbReference>
<dbReference type="CDD" id="cd04584">
    <property type="entry name" value="CBS_pair_AcuB_like"/>
    <property type="match status" value="1"/>
</dbReference>
<dbReference type="Gene3D" id="3.10.580.10">
    <property type="entry name" value="CBS-domain"/>
    <property type="match status" value="1"/>
</dbReference>
<dbReference type="PROSITE" id="PS51371">
    <property type="entry name" value="CBS"/>
    <property type="match status" value="2"/>
</dbReference>
<dbReference type="Pfam" id="PF00571">
    <property type="entry name" value="CBS"/>
    <property type="match status" value="2"/>
</dbReference>
<dbReference type="SUPFAM" id="SSF55021">
    <property type="entry name" value="ACT-like"/>
    <property type="match status" value="1"/>
</dbReference>
<dbReference type="InterPro" id="IPR000644">
    <property type="entry name" value="CBS_dom"/>
</dbReference>
<organism evidence="5 6">
    <name type="scientific">Siminovitchia fortis</name>
    <dbReference type="NCBI Taxonomy" id="254758"/>
    <lineage>
        <taxon>Bacteria</taxon>
        <taxon>Bacillati</taxon>
        <taxon>Bacillota</taxon>
        <taxon>Bacilli</taxon>
        <taxon>Bacillales</taxon>
        <taxon>Bacillaceae</taxon>
        <taxon>Siminovitchia</taxon>
    </lineage>
</organism>
<dbReference type="SUPFAM" id="SSF54631">
    <property type="entry name" value="CBS-domain pair"/>
    <property type="match status" value="1"/>
</dbReference>
<evidence type="ECO:0000256" key="1">
    <source>
        <dbReference type="ARBA" id="ARBA00023122"/>
    </source>
</evidence>
<dbReference type="InterPro" id="IPR045865">
    <property type="entry name" value="ACT-like_dom_sf"/>
</dbReference>
<dbReference type="AlphaFoldDB" id="A0A443IRD6"/>
<dbReference type="Proteomes" id="UP000273811">
    <property type="component" value="Unassembled WGS sequence"/>
</dbReference>
<sequence>MIVEQIMTKNVHTLSPESTVKSALTLMRQHKIRHLPLSNENEEVVGLVTERDIKSTLPSFLKGEALEEHLHAPLSTIMNCNVITGHPLDFVEEIAALFYDHKIGCLPIVNNRKLVGIITSTDLLHTMVELTGANKPGSQLEVRVKNRPGALYEVTAVFHKHLVNVHSVLIYPDPDDEDYQILVFRIATINPIPVIDALKKEDLHVLWPNMPGMSSS</sequence>
<evidence type="ECO:0000259" key="4">
    <source>
        <dbReference type="PROSITE" id="PS51671"/>
    </source>
</evidence>
<dbReference type="SMART" id="SM00116">
    <property type="entry name" value="CBS"/>
    <property type="match status" value="2"/>
</dbReference>
<comment type="caution">
    <text evidence="5">The sequence shown here is derived from an EMBL/GenBank/DDBJ whole genome shotgun (WGS) entry which is preliminary data.</text>
</comment>
<dbReference type="InterPro" id="IPR051257">
    <property type="entry name" value="Diverse_CBS-Domain"/>
</dbReference>
<dbReference type="Pfam" id="PF01842">
    <property type="entry name" value="ACT"/>
    <property type="match status" value="1"/>
</dbReference>
<evidence type="ECO:0000256" key="2">
    <source>
        <dbReference type="PROSITE-ProRule" id="PRU00703"/>
    </source>
</evidence>
<evidence type="ECO:0000313" key="6">
    <source>
        <dbReference type="Proteomes" id="UP000273811"/>
    </source>
</evidence>
<keyword evidence="1 2" id="KW-0129">CBS domain</keyword>
<evidence type="ECO:0000259" key="3">
    <source>
        <dbReference type="PROSITE" id="PS51371"/>
    </source>
</evidence>
<reference evidence="5" key="1">
    <citation type="submission" date="2018-12" db="EMBL/GenBank/DDBJ databases">
        <authorList>
            <person name="Sun L."/>
            <person name="Chen Z."/>
        </authorList>
    </citation>
    <scope>NUCLEOTIDE SEQUENCE [LARGE SCALE GENOMIC DNA]</scope>
    <source>
        <strain evidence="5">DSM 16012</strain>
    </source>
</reference>
<feature type="domain" description="CBS" evidence="3">
    <location>
        <begin position="78"/>
        <end position="136"/>
    </location>
</feature>
<dbReference type="PANTHER" id="PTHR43080:SF2">
    <property type="entry name" value="CBS DOMAIN-CONTAINING PROTEIN"/>
    <property type="match status" value="1"/>
</dbReference>
<dbReference type="EMBL" id="QYTU02000021">
    <property type="protein sequence ID" value="RWR09661.1"/>
    <property type="molecule type" value="Genomic_DNA"/>
</dbReference>
<name>A0A443IRD6_9BACI</name>
<proteinExistence type="predicted"/>
<evidence type="ECO:0000313" key="5">
    <source>
        <dbReference type="EMBL" id="RWR09661.1"/>
    </source>
</evidence>
<dbReference type="GeneID" id="56393068"/>
<feature type="domain" description="CBS" evidence="3">
    <location>
        <begin position="7"/>
        <end position="66"/>
    </location>
</feature>
<dbReference type="PANTHER" id="PTHR43080">
    <property type="entry name" value="CBS DOMAIN-CONTAINING PROTEIN CBSX3, MITOCHONDRIAL"/>
    <property type="match status" value="1"/>
</dbReference>
<protein>
    <submittedName>
        <fullName evidence="5">CBS domain-containing protein</fullName>
    </submittedName>
</protein>
<feature type="domain" description="ACT" evidence="4">
    <location>
        <begin position="139"/>
        <end position="213"/>
    </location>
</feature>
<dbReference type="InterPro" id="IPR002912">
    <property type="entry name" value="ACT_dom"/>
</dbReference>
<gene>
    <name evidence="5" type="ORF">D4N35_010545</name>
</gene>
<dbReference type="Gene3D" id="3.30.70.260">
    <property type="match status" value="1"/>
</dbReference>
<dbReference type="PROSITE" id="PS51671">
    <property type="entry name" value="ACT"/>
    <property type="match status" value="1"/>
</dbReference>